<sequence>MQDVELPLVRTFLVLADELNFRRAAERLFIAQPALSQRIARLEEKVGMRLFDRTTRRVELTFQGRELVPTAMALVSAQENFASRASALSSGRTDELRVAYTVSTGYDVVPGLVSRFRHHNPDVEVLARETWGRDVVAGLRTRAFDVAIGRVFDPPDDMEAIVLRHEGLVATLGEDHPLAGRTSLRLADLDGEQIMFWPRELAPLYHDLLLSICRAGGCTPRIVHNPIPGQRILTRLSGDVLAIRPESCRFLRPDGLVLVDLVDEVATVPVMMMWPREHRSPNDVAAWRRNAEAFADFAGWKGYGSPLEARTS</sequence>
<dbReference type="SUPFAM" id="SSF46785">
    <property type="entry name" value="Winged helix' DNA-binding domain"/>
    <property type="match status" value="1"/>
</dbReference>
<dbReference type="AlphaFoldDB" id="A0A917BLQ8"/>
<reference evidence="6" key="2">
    <citation type="submission" date="2020-09" db="EMBL/GenBank/DDBJ databases">
        <authorList>
            <person name="Sun Q."/>
            <person name="Zhou Y."/>
        </authorList>
    </citation>
    <scope>NUCLEOTIDE SEQUENCE</scope>
    <source>
        <strain evidence="6">CGMCC 1.16067</strain>
    </source>
</reference>
<protein>
    <submittedName>
        <fullName evidence="6">LysR family transcriptional regulator</fullName>
    </submittedName>
</protein>
<evidence type="ECO:0000313" key="6">
    <source>
        <dbReference type="EMBL" id="GGF51129.1"/>
    </source>
</evidence>
<keyword evidence="4" id="KW-0804">Transcription</keyword>
<keyword evidence="2" id="KW-0805">Transcription regulation</keyword>
<name>A0A917BLQ8_9ACTN</name>
<feature type="domain" description="HTH lysR-type" evidence="5">
    <location>
        <begin position="4"/>
        <end position="61"/>
    </location>
</feature>
<evidence type="ECO:0000256" key="4">
    <source>
        <dbReference type="ARBA" id="ARBA00023163"/>
    </source>
</evidence>
<dbReference type="PROSITE" id="PS50931">
    <property type="entry name" value="HTH_LYSR"/>
    <property type="match status" value="1"/>
</dbReference>
<organism evidence="6 7">
    <name type="scientific">Marmoricola endophyticus</name>
    <dbReference type="NCBI Taxonomy" id="2040280"/>
    <lineage>
        <taxon>Bacteria</taxon>
        <taxon>Bacillati</taxon>
        <taxon>Actinomycetota</taxon>
        <taxon>Actinomycetes</taxon>
        <taxon>Propionibacteriales</taxon>
        <taxon>Nocardioidaceae</taxon>
        <taxon>Marmoricola</taxon>
    </lineage>
</organism>
<dbReference type="GO" id="GO:0003677">
    <property type="term" value="F:DNA binding"/>
    <property type="evidence" value="ECO:0007669"/>
    <property type="project" value="UniProtKB-KW"/>
</dbReference>
<reference evidence="6" key="1">
    <citation type="journal article" date="2014" name="Int. J. Syst. Evol. Microbiol.">
        <title>Complete genome sequence of Corynebacterium casei LMG S-19264T (=DSM 44701T), isolated from a smear-ripened cheese.</title>
        <authorList>
            <consortium name="US DOE Joint Genome Institute (JGI-PGF)"/>
            <person name="Walter F."/>
            <person name="Albersmeier A."/>
            <person name="Kalinowski J."/>
            <person name="Ruckert C."/>
        </authorList>
    </citation>
    <scope>NUCLEOTIDE SEQUENCE</scope>
    <source>
        <strain evidence="6">CGMCC 1.16067</strain>
    </source>
</reference>
<dbReference type="Pfam" id="PF00126">
    <property type="entry name" value="HTH_1"/>
    <property type="match status" value="1"/>
</dbReference>
<keyword evidence="3" id="KW-0238">DNA-binding</keyword>
<dbReference type="Gene3D" id="3.40.190.10">
    <property type="entry name" value="Periplasmic binding protein-like II"/>
    <property type="match status" value="2"/>
</dbReference>
<dbReference type="CDD" id="cd08414">
    <property type="entry name" value="PBP2_LTTR_aromatics_like"/>
    <property type="match status" value="1"/>
</dbReference>
<gene>
    <name evidence="6" type="ORF">GCM10011519_26400</name>
</gene>
<dbReference type="Gene3D" id="1.10.10.10">
    <property type="entry name" value="Winged helix-like DNA-binding domain superfamily/Winged helix DNA-binding domain"/>
    <property type="match status" value="1"/>
</dbReference>
<dbReference type="RefSeq" id="WP_188780190.1">
    <property type="nucleotide sequence ID" value="NZ_BMKQ01000001.1"/>
</dbReference>
<dbReference type="GO" id="GO:0003700">
    <property type="term" value="F:DNA-binding transcription factor activity"/>
    <property type="evidence" value="ECO:0007669"/>
    <property type="project" value="InterPro"/>
</dbReference>
<comment type="similarity">
    <text evidence="1">Belongs to the LysR transcriptional regulatory family.</text>
</comment>
<dbReference type="PANTHER" id="PTHR30346:SF17">
    <property type="entry name" value="LYSR FAMILY TRANSCRIPTIONAL REGULATOR"/>
    <property type="match status" value="1"/>
</dbReference>
<dbReference type="Pfam" id="PF03466">
    <property type="entry name" value="LysR_substrate"/>
    <property type="match status" value="1"/>
</dbReference>
<keyword evidence="7" id="KW-1185">Reference proteome</keyword>
<proteinExistence type="inferred from homology"/>
<evidence type="ECO:0000256" key="1">
    <source>
        <dbReference type="ARBA" id="ARBA00009437"/>
    </source>
</evidence>
<accession>A0A917BLQ8</accession>
<dbReference type="PRINTS" id="PR00039">
    <property type="entry name" value="HTHLYSR"/>
</dbReference>
<evidence type="ECO:0000259" key="5">
    <source>
        <dbReference type="PROSITE" id="PS50931"/>
    </source>
</evidence>
<evidence type="ECO:0000256" key="2">
    <source>
        <dbReference type="ARBA" id="ARBA00023015"/>
    </source>
</evidence>
<dbReference type="PANTHER" id="PTHR30346">
    <property type="entry name" value="TRANSCRIPTIONAL DUAL REGULATOR HCAR-RELATED"/>
    <property type="match status" value="1"/>
</dbReference>
<dbReference type="FunFam" id="1.10.10.10:FF:000001">
    <property type="entry name" value="LysR family transcriptional regulator"/>
    <property type="match status" value="1"/>
</dbReference>
<dbReference type="Proteomes" id="UP000649179">
    <property type="component" value="Unassembled WGS sequence"/>
</dbReference>
<evidence type="ECO:0000313" key="7">
    <source>
        <dbReference type="Proteomes" id="UP000649179"/>
    </source>
</evidence>
<dbReference type="InterPro" id="IPR000847">
    <property type="entry name" value="LysR_HTH_N"/>
</dbReference>
<comment type="caution">
    <text evidence="6">The sequence shown here is derived from an EMBL/GenBank/DDBJ whole genome shotgun (WGS) entry which is preliminary data.</text>
</comment>
<dbReference type="GO" id="GO:0032993">
    <property type="term" value="C:protein-DNA complex"/>
    <property type="evidence" value="ECO:0007669"/>
    <property type="project" value="TreeGrafter"/>
</dbReference>
<dbReference type="EMBL" id="BMKQ01000001">
    <property type="protein sequence ID" value="GGF51129.1"/>
    <property type="molecule type" value="Genomic_DNA"/>
</dbReference>
<dbReference type="SUPFAM" id="SSF53850">
    <property type="entry name" value="Periplasmic binding protein-like II"/>
    <property type="match status" value="1"/>
</dbReference>
<evidence type="ECO:0000256" key="3">
    <source>
        <dbReference type="ARBA" id="ARBA00023125"/>
    </source>
</evidence>
<dbReference type="InterPro" id="IPR036388">
    <property type="entry name" value="WH-like_DNA-bd_sf"/>
</dbReference>
<dbReference type="InterPro" id="IPR005119">
    <property type="entry name" value="LysR_subst-bd"/>
</dbReference>
<dbReference type="InterPro" id="IPR036390">
    <property type="entry name" value="WH_DNA-bd_sf"/>
</dbReference>